<sequence>MGYFCHSLMQTMEPVTGWIIYPRYTADRSDNAFGWLVGEAAAAGMRLEVLFVEELSVVYGTRCGIFHKGREVVQMPEFVIMRTYDTVLSRYFERLGVRVINTAAAMELCKNKMLTHEVLVAAGLPTPATVYAEGAEYAYPELAERFGSARFIVKRTDGAKGEDVYLVNGAREMASAVEQCGRHCICQEFIAESSGRDVRVWVIGGRAIGAVMRYSQTSFLSNYSQGGSVRAFDLPEEAARLAVESAAATGAEFAGIDLLFRGDGFTVNEVNGNAGFRTLSRVGRNDIPKELFSYISGIVRQG</sequence>
<feature type="domain" description="ATP-grasp" evidence="5">
    <location>
        <begin position="116"/>
        <end position="296"/>
    </location>
</feature>
<protein>
    <recommendedName>
        <fullName evidence="5">ATP-grasp domain-containing protein</fullName>
    </recommendedName>
</protein>
<gene>
    <name evidence="6" type="ORF">LG35_03880</name>
</gene>
<proteinExistence type="predicted"/>
<accession>A0ABR4YJG2</accession>
<keyword evidence="7" id="KW-1185">Reference proteome</keyword>
<dbReference type="PANTHER" id="PTHR21621:SF2">
    <property type="entry name" value="COENZYME GAMMA-F420-2:ALPHA-L-GLUTAMATE LIGASE"/>
    <property type="match status" value="1"/>
</dbReference>
<dbReference type="InterPro" id="IPR004666">
    <property type="entry name" value="Rp_bS6_RimK/Lys_biosynth_LsyX"/>
</dbReference>
<evidence type="ECO:0000256" key="4">
    <source>
        <dbReference type="PROSITE-ProRule" id="PRU00409"/>
    </source>
</evidence>
<name>A0ABR4YJG2_9BACT</name>
<dbReference type="InterPro" id="IPR011761">
    <property type="entry name" value="ATP-grasp"/>
</dbReference>
<reference evidence="6 7" key="1">
    <citation type="submission" date="2014-09" db="EMBL/GenBank/DDBJ databases">
        <title>Alistipes sp. 627, sp. nov., a novel member of the family Rikenellaceae isolated from human faeces.</title>
        <authorList>
            <person name="Shkoporov A.N."/>
            <person name="Chaplin A.V."/>
            <person name="Motuzova O.V."/>
            <person name="Kafarskaia L.I."/>
            <person name="Khokhlova E.V."/>
            <person name="Efimov B.A."/>
        </authorList>
    </citation>
    <scope>NUCLEOTIDE SEQUENCE [LARGE SCALE GENOMIC DNA]</scope>
    <source>
        <strain evidence="6 7">627</strain>
    </source>
</reference>
<dbReference type="Pfam" id="PF08443">
    <property type="entry name" value="RimK"/>
    <property type="match status" value="1"/>
</dbReference>
<keyword evidence="2 4" id="KW-0547">Nucleotide-binding</keyword>
<keyword evidence="1" id="KW-0479">Metal-binding</keyword>
<dbReference type="NCBIfam" id="TIGR00768">
    <property type="entry name" value="rimK_fam"/>
    <property type="match status" value="1"/>
</dbReference>
<dbReference type="EMBL" id="JRGF01000004">
    <property type="protein sequence ID" value="KHE42384.1"/>
    <property type="molecule type" value="Genomic_DNA"/>
</dbReference>
<dbReference type="Proteomes" id="UP000030889">
    <property type="component" value="Unassembled WGS sequence"/>
</dbReference>
<organism evidence="6 7">
    <name type="scientific">Alistipes inops</name>
    <dbReference type="NCBI Taxonomy" id="1501391"/>
    <lineage>
        <taxon>Bacteria</taxon>
        <taxon>Pseudomonadati</taxon>
        <taxon>Bacteroidota</taxon>
        <taxon>Bacteroidia</taxon>
        <taxon>Bacteroidales</taxon>
        <taxon>Rikenellaceae</taxon>
        <taxon>Alistipes</taxon>
    </lineage>
</organism>
<evidence type="ECO:0000313" key="7">
    <source>
        <dbReference type="Proteomes" id="UP000030889"/>
    </source>
</evidence>
<dbReference type="Gene3D" id="3.40.50.20">
    <property type="match status" value="1"/>
</dbReference>
<dbReference type="PROSITE" id="PS50975">
    <property type="entry name" value="ATP_GRASP"/>
    <property type="match status" value="1"/>
</dbReference>
<evidence type="ECO:0000259" key="5">
    <source>
        <dbReference type="PROSITE" id="PS50975"/>
    </source>
</evidence>
<dbReference type="PANTHER" id="PTHR21621">
    <property type="entry name" value="RIBOSOMAL PROTEIN S6 MODIFICATION PROTEIN"/>
    <property type="match status" value="1"/>
</dbReference>
<keyword evidence="3 4" id="KW-0067">ATP-binding</keyword>
<dbReference type="SUPFAM" id="SSF56059">
    <property type="entry name" value="Glutathione synthetase ATP-binding domain-like"/>
    <property type="match status" value="1"/>
</dbReference>
<dbReference type="InterPro" id="IPR013651">
    <property type="entry name" value="ATP-grasp_RimK-type"/>
</dbReference>
<evidence type="ECO:0000313" key="6">
    <source>
        <dbReference type="EMBL" id="KHE42384.1"/>
    </source>
</evidence>
<comment type="caution">
    <text evidence="6">The sequence shown here is derived from an EMBL/GenBank/DDBJ whole genome shotgun (WGS) entry which is preliminary data.</text>
</comment>
<evidence type="ECO:0000256" key="1">
    <source>
        <dbReference type="ARBA" id="ARBA00022723"/>
    </source>
</evidence>
<dbReference type="Gene3D" id="3.30.470.20">
    <property type="entry name" value="ATP-grasp fold, B domain"/>
    <property type="match status" value="1"/>
</dbReference>
<evidence type="ECO:0000256" key="2">
    <source>
        <dbReference type="ARBA" id="ARBA00022741"/>
    </source>
</evidence>
<evidence type="ECO:0000256" key="3">
    <source>
        <dbReference type="ARBA" id="ARBA00022840"/>
    </source>
</evidence>